<accession>A0A383TAT5</accession>
<organism evidence="1 2">
    <name type="scientific">Trichococcus shcherbakoviae</name>
    <dbReference type="NCBI Taxonomy" id="2094020"/>
    <lineage>
        <taxon>Bacteria</taxon>
        <taxon>Bacillati</taxon>
        <taxon>Bacillota</taxon>
        <taxon>Bacilli</taxon>
        <taxon>Lactobacillales</taxon>
        <taxon>Carnobacteriaceae</taxon>
        <taxon>Trichococcus</taxon>
    </lineage>
</organism>
<evidence type="ECO:0000313" key="2">
    <source>
        <dbReference type="Proteomes" id="UP000262072"/>
    </source>
</evidence>
<sequence>MGVRKMTNQMDWLGFGSSCTAVGTAHSVEVVLKQVEERHDGGSLEQLMKQVLLSVES</sequence>
<proteinExistence type="predicted"/>
<gene>
    <name evidence="1" type="ORF">TART1_0043</name>
</gene>
<name>A0A383TAT5_9LACT</name>
<protein>
    <submittedName>
        <fullName evidence="1">Uncharacterized protein</fullName>
    </submittedName>
</protein>
<dbReference type="Proteomes" id="UP000262072">
    <property type="component" value="Unassembled WGS sequence"/>
</dbReference>
<dbReference type="AlphaFoldDB" id="A0A383TAT5"/>
<reference evidence="2" key="1">
    <citation type="submission" date="2018-05" db="EMBL/GenBank/DDBJ databases">
        <authorList>
            <person name="Strepis N."/>
        </authorList>
    </citation>
    <scope>NUCLEOTIDE SEQUENCE [LARGE SCALE GENOMIC DNA]</scope>
</reference>
<dbReference type="EMBL" id="UNRR01000006">
    <property type="protein sequence ID" value="SYZ77275.1"/>
    <property type="molecule type" value="Genomic_DNA"/>
</dbReference>
<evidence type="ECO:0000313" key="1">
    <source>
        <dbReference type="EMBL" id="SYZ77275.1"/>
    </source>
</evidence>